<dbReference type="Gene3D" id="3.40.630.40">
    <property type="entry name" value="Zn-dependent exopeptidases"/>
    <property type="match status" value="1"/>
</dbReference>
<name>A0A318S3E4_9DEIO</name>
<dbReference type="CDD" id="cd02696">
    <property type="entry name" value="MurNAc-LAA"/>
    <property type="match status" value="1"/>
</dbReference>
<keyword evidence="2" id="KW-0732">Signal</keyword>
<dbReference type="OrthoDB" id="73570at2"/>
<feature type="domain" description="MurNAc-LAA" evidence="3">
    <location>
        <begin position="305"/>
        <end position="438"/>
    </location>
</feature>
<evidence type="ECO:0000259" key="3">
    <source>
        <dbReference type="SMART" id="SM00646"/>
    </source>
</evidence>
<dbReference type="SMART" id="SM00646">
    <property type="entry name" value="Ami_3"/>
    <property type="match status" value="1"/>
</dbReference>
<dbReference type="InterPro" id="IPR002508">
    <property type="entry name" value="MurNAc-LAA_cat"/>
</dbReference>
<dbReference type="SUPFAM" id="SSF53187">
    <property type="entry name" value="Zn-dependent exopeptidases"/>
    <property type="match status" value="1"/>
</dbReference>
<dbReference type="RefSeq" id="WP_110887254.1">
    <property type="nucleotide sequence ID" value="NZ_QJSX01000010.1"/>
</dbReference>
<evidence type="ECO:0000313" key="4">
    <source>
        <dbReference type="EMBL" id="PYE53038.1"/>
    </source>
</evidence>
<dbReference type="PANTHER" id="PTHR30404">
    <property type="entry name" value="N-ACETYLMURAMOYL-L-ALANINE AMIDASE"/>
    <property type="match status" value="1"/>
</dbReference>
<accession>A0A318S3E4</accession>
<keyword evidence="5" id="KW-1185">Reference proteome</keyword>
<evidence type="ECO:0000256" key="1">
    <source>
        <dbReference type="ARBA" id="ARBA00022801"/>
    </source>
</evidence>
<reference evidence="4 5" key="1">
    <citation type="submission" date="2018-06" db="EMBL/GenBank/DDBJ databases">
        <title>Genomic Encyclopedia of Type Strains, Phase IV (KMG-IV): sequencing the most valuable type-strain genomes for metagenomic binning, comparative biology and taxonomic classification.</title>
        <authorList>
            <person name="Goeker M."/>
        </authorList>
    </citation>
    <scope>NUCLEOTIDE SEQUENCE [LARGE SCALE GENOMIC DNA]</scope>
    <source>
        <strain evidence="4 5">DSM 18048</strain>
    </source>
</reference>
<dbReference type="Pfam" id="PF01520">
    <property type="entry name" value="Amidase_3"/>
    <property type="match status" value="1"/>
</dbReference>
<dbReference type="Proteomes" id="UP000248326">
    <property type="component" value="Unassembled WGS sequence"/>
</dbReference>
<dbReference type="GO" id="GO:0008745">
    <property type="term" value="F:N-acetylmuramoyl-L-alanine amidase activity"/>
    <property type="evidence" value="ECO:0007669"/>
    <property type="project" value="InterPro"/>
</dbReference>
<organism evidence="4 5">
    <name type="scientific">Deinococcus yavapaiensis KR-236</name>
    <dbReference type="NCBI Taxonomy" id="694435"/>
    <lineage>
        <taxon>Bacteria</taxon>
        <taxon>Thermotogati</taxon>
        <taxon>Deinococcota</taxon>
        <taxon>Deinococci</taxon>
        <taxon>Deinococcales</taxon>
        <taxon>Deinococcaceae</taxon>
        <taxon>Deinococcus</taxon>
    </lineage>
</organism>
<dbReference type="PANTHER" id="PTHR30404:SF0">
    <property type="entry name" value="N-ACETYLMURAMOYL-L-ALANINE AMIDASE AMIC"/>
    <property type="match status" value="1"/>
</dbReference>
<dbReference type="EMBL" id="QJSX01000010">
    <property type="protein sequence ID" value="PYE53038.1"/>
    <property type="molecule type" value="Genomic_DNA"/>
</dbReference>
<feature type="signal peptide" evidence="2">
    <location>
        <begin position="1"/>
        <end position="23"/>
    </location>
</feature>
<proteinExistence type="predicted"/>
<feature type="chain" id="PRO_5016356335" evidence="2">
    <location>
        <begin position="24"/>
        <end position="452"/>
    </location>
</feature>
<dbReference type="InterPro" id="IPR050695">
    <property type="entry name" value="N-acetylmuramoyl_amidase_3"/>
</dbReference>
<sequence length="452" mass="47603">MKSARIALTALIGVAALVGAAFAQFTTSRVTLFGREAPSVVLGGGEYVLADTVAGSLVVSRSGEVVRVEGLGRVLLLPLDRDADRAATTFNTVQLGTQRVQARTATLLNDNLYLPLDTLARGLGAQYSPGSFALPEPRLSAVSSRAGRDADRLVLDFNRDVRYETTVQDATLRLTLRGVQGKAGAYTTRGTFLPRVNLARSGTDLVLTAPLPAGSGYRVYRSERGSLVRLVLDVGPGVQAGDVSLQQRLRRPLIVLDPGAPNPASGLGDVALEVAREAGELLTKAGWQVRLTRSGATAASMNARQDLARQSDVFLTLDVGRFPGSDASGLTVYEGGGDSDLVLTSALRDKESANALQRLAVASPGSTRRLAQLVENELKVGGVQARRATVQRALLLRESPGVSLLLELGWSSNEADAARLRNADRRDRLAAALARSVATYLLSRLGAAGGAS</sequence>
<dbReference type="AlphaFoldDB" id="A0A318S3E4"/>
<dbReference type="GO" id="GO:0030288">
    <property type="term" value="C:outer membrane-bounded periplasmic space"/>
    <property type="evidence" value="ECO:0007669"/>
    <property type="project" value="TreeGrafter"/>
</dbReference>
<dbReference type="GO" id="GO:0009253">
    <property type="term" value="P:peptidoglycan catabolic process"/>
    <property type="evidence" value="ECO:0007669"/>
    <property type="project" value="InterPro"/>
</dbReference>
<evidence type="ECO:0000256" key="2">
    <source>
        <dbReference type="SAM" id="SignalP"/>
    </source>
</evidence>
<comment type="caution">
    <text evidence="4">The sequence shown here is derived from an EMBL/GenBank/DDBJ whole genome shotgun (WGS) entry which is preliminary data.</text>
</comment>
<keyword evidence="1" id="KW-0378">Hydrolase</keyword>
<gene>
    <name evidence="4" type="ORF">DES52_11021</name>
</gene>
<protein>
    <submittedName>
        <fullName evidence="4">N-acetylmuramoyl-L-alanine amidase</fullName>
    </submittedName>
</protein>
<evidence type="ECO:0000313" key="5">
    <source>
        <dbReference type="Proteomes" id="UP000248326"/>
    </source>
</evidence>